<name>A0A8K0P149_LADFU</name>
<feature type="compositionally biased region" description="Low complexity" evidence="1">
    <location>
        <begin position="37"/>
        <end position="59"/>
    </location>
</feature>
<dbReference type="EMBL" id="KZ308437">
    <property type="protein sequence ID" value="KAG8229626.1"/>
    <property type="molecule type" value="Genomic_DNA"/>
</dbReference>
<gene>
    <name evidence="2" type="ORF">J437_LFUL002351</name>
</gene>
<comment type="caution">
    <text evidence="2">The sequence shown here is derived from an EMBL/GenBank/DDBJ whole genome shotgun (WGS) entry which is preliminary data.</text>
</comment>
<feature type="non-terminal residue" evidence="2">
    <location>
        <position position="1"/>
    </location>
</feature>
<evidence type="ECO:0000256" key="1">
    <source>
        <dbReference type="SAM" id="MobiDB-lite"/>
    </source>
</evidence>
<dbReference type="Proteomes" id="UP000792457">
    <property type="component" value="Unassembled WGS sequence"/>
</dbReference>
<dbReference type="AlphaFoldDB" id="A0A8K0P149"/>
<accession>A0A8K0P149</accession>
<feature type="region of interest" description="Disordered" evidence="1">
    <location>
        <begin position="14"/>
        <end position="62"/>
    </location>
</feature>
<keyword evidence="3" id="KW-1185">Reference proteome</keyword>
<organism evidence="2 3">
    <name type="scientific">Ladona fulva</name>
    <name type="common">Scarce chaser dragonfly</name>
    <name type="synonym">Libellula fulva</name>
    <dbReference type="NCBI Taxonomy" id="123851"/>
    <lineage>
        <taxon>Eukaryota</taxon>
        <taxon>Metazoa</taxon>
        <taxon>Ecdysozoa</taxon>
        <taxon>Arthropoda</taxon>
        <taxon>Hexapoda</taxon>
        <taxon>Insecta</taxon>
        <taxon>Pterygota</taxon>
        <taxon>Palaeoptera</taxon>
        <taxon>Odonata</taxon>
        <taxon>Epiprocta</taxon>
        <taxon>Anisoptera</taxon>
        <taxon>Libelluloidea</taxon>
        <taxon>Libellulidae</taxon>
        <taxon>Ladona</taxon>
    </lineage>
</organism>
<protein>
    <submittedName>
        <fullName evidence="2">Uncharacterized protein</fullName>
    </submittedName>
</protein>
<reference evidence="2" key="1">
    <citation type="submission" date="2013-04" db="EMBL/GenBank/DDBJ databases">
        <authorList>
            <person name="Qu J."/>
            <person name="Murali S.C."/>
            <person name="Bandaranaike D."/>
            <person name="Bellair M."/>
            <person name="Blankenburg K."/>
            <person name="Chao H."/>
            <person name="Dinh H."/>
            <person name="Doddapaneni H."/>
            <person name="Downs B."/>
            <person name="Dugan-Rocha S."/>
            <person name="Elkadiri S."/>
            <person name="Gnanaolivu R.D."/>
            <person name="Hernandez B."/>
            <person name="Javaid M."/>
            <person name="Jayaseelan J.C."/>
            <person name="Lee S."/>
            <person name="Li M."/>
            <person name="Ming W."/>
            <person name="Munidasa M."/>
            <person name="Muniz J."/>
            <person name="Nguyen L."/>
            <person name="Ongeri F."/>
            <person name="Osuji N."/>
            <person name="Pu L.-L."/>
            <person name="Puazo M."/>
            <person name="Qu C."/>
            <person name="Quiroz J."/>
            <person name="Raj R."/>
            <person name="Weissenberger G."/>
            <person name="Xin Y."/>
            <person name="Zou X."/>
            <person name="Han Y."/>
            <person name="Richards S."/>
            <person name="Worley K."/>
            <person name="Muzny D."/>
            <person name="Gibbs R."/>
        </authorList>
    </citation>
    <scope>NUCLEOTIDE SEQUENCE</scope>
    <source>
        <strain evidence="2">Sampled in the wild</strain>
    </source>
</reference>
<sequence>MLAQQMLNRAQDVLTRLENPDVSAEMDSANEETEVTSSGDSGIPSSAGGSGAGSHQSNGQANSISGSIMQAAQAATAAAIAAAVSAVQAAGLPNITIVQEPQQ</sequence>
<reference evidence="2" key="2">
    <citation type="submission" date="2017-10" db="EMBL/GenBank/DDBJ databases">
        <title>Ladona fulva Genome sequencing and assembly.</title>
        <authorList>
            <person name="Murali S."/>
            <person name="Richards S."/>
            <person name="Bandaranaike D."/>
            <person name="Bellair M."/>
            <person name="Blankenburg K."/>
            <person name="Chao H."/>
            <person name="Dinh H."/>
            <person name="Doddapaneni H."/>
            <person name="Dugan-Rocha S."/>
            <person name="Elkadiri S."/>
            <person name="Gnanaolivu R."/>
            <person name="Hernandez B."/>
            <person name="Skinner E."/>
            <person name="Javaid M."/>
            <person name="Lee S."/>
            <person name="Li M."/>
            <person name="Ming W."/>
            <person name="Munidasa M."/>
            <person name="Muniz J."/>
            <person name="Nguyen L."/>
            <person name="Hughes D."/>
            <person name="Osuji N."/>
            <person name="Pu L.-L."/>
            <person name="Puazo M."/>
            <person name="Qu C."/>
            <person name="Quiroz J."/>
            <person name="Raj R."/>
            <person name="Weissenberger G."/>
            <person name="Xin Y."/>
            <person name="Zou X."/>
            <person name="Han Y."/>
            <person name="Worley K."/>
            <person name="Muzny D."/>
            <person name="Gibbs R."/>
        </authorList>
    </citation>
    <scope>NUCLEOTIDE SEQUENCE</scope>
    <source>
        <strain evidence="2">Sampled in the wild</strain>
    </source>
</reference>
<evidence type="ECO:0000313" key="3">
    <source>
        <dbReference type="Proteomes" id="UP000792457"/>
    </source>
</evidence>
<evidence type="ECO:0000313" key="2">
    <source>
        <dbReference type="EMBL" id="KAG8229626.1"/>
    </source>
</evidence>
<proteinExistence type="predicted"/>